<name>A0A899G6N7_9ASCO</name>
<organism evidence="1 2">
    <name type="scientific">Pneumocystis wakefieldiae</name>
    <dbReference type="NCBI Taxonomy" id="38082"/>
    <lineage>
        <taxon>Eukaryota</taxon>
        <taxon>Fungi</taxon>
        <taxon>Dikarya</taxon>
        <taxon>Ascomycota</taxon>
        <taxon>Taphrinomycotina</taxon>
        <taxon>Pneumocystomycetes</taxon>
        <taxon>Pneumocystaceae</taxon>
        <taxon>Pneumocystis</taxon>
    </lineage>
</organism>
<evidence type="ECO:0000313" key="2">
    <source>
        <dbReference type="Proteomes" id="UP000663699"/>
    </source>
</evidence>
<dbReference type="GO" id="GO:0005739">
    <property type="term" value="C:mitochondrion"/>
    <property type="evidence" value="ECO:0007669"/>
    <property type="project" value="TreeGrafter"/>
</dbReference>
<protein>
    <submittedName>
        <fullName evidence="1">Uncharacterized protein</fullName>
    </submittedName>
</protein>
<dbReference type="AlphaFoldDB" id="A0A899G6N7"/>
<dbReference type="Proteomes" id="UP000663699">
    <property type="component" value="Chromosome 1"/>
</dbReference>
<dbReference type="PANTHER" id="PTHR21013">
    <property type="entry name" value="ATP SYNTHASE MITOCHONDRIAL F1 COMPLEX ASSEMBLY FACTOR 2/ATP12 PROTEIN, MITOCHONDRIAL PRECURSOR"/>
    <property type="match status" value="1"/>
</dbReference>
<evidence type="ECO:0000313" key="1">
    <source>
        <dbReference type="EMBL" id="QSL64237.1"/>
    </source>
</evidence>
<dbReference type="GO" id="GO:0033615">
    <property type="term" value="P:mitochondrial proton-transporting ATP synthase complex assembly"/>
    <property type="evidence" value="ECO:0007669"/>
    <property type="project" value="TreeGrafter"/>
</dbReference>
<dbReference type="OrthoDB" id="5322896at2759"/>
<keyword evidence="2" id="KW-1185">Reference proteome</keyword>
<dbReference type="PANTHER" id="PTHR21013:SF10">
    <property type="entry name" value="ATP SYNTHASE MITOCHONDRIAL F1 COMPLEX ASSEMBLY FACTOR 2"/>
    <property type="match status" value="1"/>
</dbReference>
<gene>
    <name evidence="1" type="ORF">MERGE_000392</name>
</gene>
<accession>A0A899G6N7</accession>
<dbReference type="SUPFAM" id="SSF160909">
    <property type="entry name" value="ATP12-like"/>
    <property type="match status" value="1"/>
</dbReference>
<dbReference type="Pfam" id="PF07542">
    <property type="entry name" value="ATP12"/>
    <property type="match status" value="1"/>
</dbReference>
<reference evidence="1" key="1">
    <citation type="submission" date="2020-06" db="EMBL/GenBank/DDBJ databases">
        <title>Genomes of multiple members of Pneumocystis genus reveal paths to human pathogen Pneumocystis jirovecii.</title>
        <authorList>
            <person name="Cisse O.H."/>
            <person name="Ma L."/>
            <person name="Dekker J."/>
            <person name="Khil P."/>
            <person name="Jo J."/>
            <person name="Brenchley J."/>
            <person name="Blair R."/>
            <person name="Pahar B."/>
            <person name="Chabe M."/>
            <person name="Van Rompay K.A."/>
            <person name="Keesler R."/>
            <person name="Sukura A."/>
            <person name="Hirsch V."/>
            <person name="Kutty G."/>
            <person name="Liu Y."/>
            <person name="Peng L."/>
            <person name="Chen J."/>
            <person name="Song J."/>
            <person name="Weissenbacher-Lang C."/>
            <person name="Xu J."/>
            <person name="Upham N.S."/>
            <person name="Stajich J.E."/>
            <person name="Cuomo C.A."/>
            <person name="Cushion M.T."/>
            <person name="Kovacs J.A."/>
        </authorList>
    </citation>
    <scope>NUCLEOTIDE SEQUENCE</scope>
    <source>
        <strain evidence="1">2A</strain>
    </source>
</reference>
<dbReference type="Gene3D" id="1.10.3580.10">
    <property type="entry name" value="ATP12 ATPase"/>
    <property type="match status" value="1"/>
</dbReference>
<dbReference type="InterPro" id="IPR023335">
    <property type="entry name" value="ATP12_ortho_dom_sf"/>
</dbReference>
<dbReference type="InterPro" id="IPR011419">
    <property type="entry name" value="ATP12_ATP_synth-F1-assembly"/>
</dbReference>
<proteinExistence type="predicted"/>
<dbReference type="EMBL" id="CP054532">
    <property type="protein sequence ID" value="QSL64237.1"/>
    <property type="molecule type" value="Genomic_DNA"/>
</dbReference>
<sequence length="239" mass="27839">MHSISKRSAFTLFHNRRDRLYGRLIHDIATRFNEKDSSDSFDLKTLSDGYQILLNNNPFKTPSGKIFEFPLRKHNLAYSVLLECRSFSPKFFEYYFSPLTSLSIRAIDIFSEKKNREQASDRLLKYLDTDTILSFASKDESGGDLLVLQKKMWGPLHEWAQKYWDVQILKTNNDFGIIMNPQPEKTRNLIKEWVCNLDQWQFAALERAICLNKSFIIGAKMIATANSSPIERLGIIHMM</sequence>